<reference evidence="4 5" key="1">
    <citation type="submission" date="2017-09" db="EMBL/GenBank/DDBJ databases">
        <title>Depth-based differentiation of microbial function through sediment-hosted aquifers and enrichment of novel symbionts in the deep terrestrial subsurface.</title>
        <authorList>
            <person name="Probst A.J."/>
            <person name="Ladd B."/>
            <person name="Jarett J.K."/>
            <person name="Geller-Mcgrath D.E."/>
            <person name="Sieber C.M."/>
            <person name="Emerson J.B."/>
            <person name="Anantharaman K."/>
            <person name="Thomas B.C."/>
            <person name="Malmstrom R."/>
            <person name="Stieglmeier M."/>
            <person name="Klingl A."/>
            <person name="Woyke T."/>
            <person name="Ryan C.M."/>
            <person name="Banfield J.F."/>
        </authorList>
    </citation>
    <scope>NUCLEOTIDE SEQUENCE [LARGE SCALE GENOMIC DNA]</scope>
    <source>
        <strain evidence="4">CG23_combo_of_CG06-09_8_20_14_all_35_49</strain>
    </source>
</reference>
<dbReference type="AlphaFoldDB" id="A0A2G9Y6D9"/>
<keyword evidence="3" id="KW-0699">rRNA-binding</keyword>
<name>A0A2G9Y6D9_9BACT</name>
<evidence type="ECO:0000313" key="5">
    <source>
        <dbReference type="Proteomes" id="UP000231025"/>
    </source>
</evidence>
<evidence type="ECO:0000256" key="1">
    <source>
        <dbReference type="ARBA" id="ARBA00009512"/>
    </source>
</evidence>
<dbReference type="GO" id="GO:0005840">
    <property type="term" value="C:ribosome"/>
    <property type="evidence" value="ECO:0007669"/>
    <property type="project" value="UniProtKB-KW"/>
</dbReference>
<accession>A0A2G9Y6D9</accession>
<dbReference type="Proteomes" id="UP000231025">
    <property type="component" value="Unassembled WGS sequence"/>
</dbReference>
<dbReference type="NCBIfam" id="TIGR00166">
    <property type="entry name" value="S6"/>
    <property type="match status" value="1"/>
</dbReference>
<dbReference type="Pfam" id="PF01250">
    <property type="entry name" value="Ribosomal_S6"/>
    <property type="match status" value="1"/>
</dbReference>
<dbReference type="InterPro" id="IPR000529">
    <property type="entry name" value="Ribosomal_bS6"/>
</dbReference>
<keyword evidence="3 4" id="KW-0689">Ribosomal protein</keyword>
<organism evidence="4 5">
    <name type="scientific">Candidatus Roizmanbacteria bacterium CG23_combo_of_CG06-09_8_20_14_all_35_49</name>
    <dbReference type="NCBI Taxonomy" id="1974863"/>
    <lineage>
        <taxon>Bacteria</taxon>
        <taxon>Candidatus Roizmaniibacteriota</taxon>
    </lineage>
</organism>
<evidence type="ECO:0000313" key="4">
    <source>
        <dbReference type="EMBL" id="PIP14802.1"/>
    </source>
</evidence>
<gene>
    <name evidence="3 4" type="primary">rpsF</name>
    <name evidence="4" type="ORF">COX47_03100</name>
</gene>
<evidence type="ECO:0000256" key="2">
    <source>
        <dbReference type="ARBA" id="ARBA00035294"/>
    </source>
</evidence>
<dbReference type="HAMAP" id="MF_00360">
    <property type="entry name" value="Ribosomal_bS6"/>
    <property type="match status" value="1"/>
</dbReference>
<dbReference type="EMBL" id="PCRE01000044">
    <property type="protein sequence ID" value="PIP14802.1"/>
    <property type="molecule type" value="Genomic_DNA"/>
</dbReference>
<comment type="caution">
    <text evidence="4">The sequence shown here is derived from an EMBL/GenBank/DDBJ whole genome shotgun (WGS) entry which is preliminary data.</text>
</comment>
<comment type="similarity">
    <text evidence="1 3">Belongs to the bacterial ribosomal protein bS6 family.</text>
</comment>
<dbReference type="InterPro" id="IPR035980">
    <property type="entry name" value="Ribosomal_bS6_sf"/>
</dbReference>
<sequence>MLIFPSIICIILQIMKYELTFLLNEEAELIKLKELVESLSGKISGEEKWGEKTLAYPIKKNRTVHFYQWQIEIEKKNILELRKKLNFNEKIIRYLLLVKE</sequence>
<protein>
    <recommendedName>
        <fullName evidence="2 3">Small ribosomal subunit protein bS6</fullName>
    </recommendedName>
</protein>
<dbReference type="SUPFAM" id="SSF54995">
    <property type="entry name" value="Ribosomal protein S6"/>
    <property type="match status" value="1"/>
</dbReference>
<dbReference type="GO" id="GO:1990904">
    <property type="term" value="C:ribonucleoprotein complex"/>
    <property type="evidence" value="ECO:0007669"/>
    <property type="project" value="UniProtKB-KW"/>
</dbReference>
<dbReference type="GO" id="GO:0019843">
    <property type="term" value="F:rRNA binding"/>
    <property type="evidence" value="ECO:0007669"/>
    <property type="project" value="UniProtKB-UniRule"/>
</dbReference>
<evidence type="ECO:0000256" key="3">
    <source>
        <dbReference type="HAMAP-Rule" id="MF_00360"/>
    </source>
</evidence>
<dbReference type="InterPro" id="IPR020814">
    <property type="entry name" value="Ribosomal_S6_plastid/chlpt"/>
</dbReference>
<keyword evidence="3" id="KW-0694">RNA-binding</keyword>
<comment type="function">
    <text evidence="3">Binds together with bS18 to 16S ribosomal RNA.</text>
</comment>
<dbReference type="GO" id="GO:0003735">
    <property type="term" value="F:structural constituent of ribosome"/>
    <property type="evidence" value="ECO:0007669"/>
    <property type="project" value="InterPro"/>
</dbReference>
<dbReference type="InterPro" id="IPR014717">
    <property type="entry name" value="Transl_elong_EF1B/ribsomal_bS6"/>
</dbReference>
<proteinExistence type="inferred from homology"/>
<keyword evidence="3" id="KW-0687">Ribonucleoprotein</keyword>
<dbReference type="Gene3D" id="3.30.70.60">
    <property type="match status" value="1"/>
</dbReference>
<dbReference type="CDD" id="cd00473">
    <property type="entry name" value="bS6"/>
    <property type="match status" value="1"/>
</dbReference>
<dbReference type="GO" id="GO:0006412">
    <property type="term" value="P:translation"/>
    <property type="evidence" value="ECO:0007669"/>
    <property type="project" value="UniProtKB-UniRule"/>
</dbReference>